<dbReference type="InterPro" id="IPR001046">
    <property type="entry name" value="NRAMP_fam"/>
</dbReference>
<dbReference type="GO" id="GO:0034755">
    <property type="term" value="P:iron ion transmembrane transport"/>
    <property type="evidence" value="ECO:0007669"/>
    <property type="project" value="TreeGrafter"/>
</dbReference>
<dbReference type="GO" id="GO:0005886">
    <property type="term" value="C:plasma membrane"/>
    <property type="evidence" value="ECO:0007669"/>
    <property type="project" value="TreeGrafter"/>
</dbReference>
<protein>
    <submittedName>
        <fullName evidence="7">Divalent metal cation transporter</fullName>
    </submittedName>
</protein>
<evidence type="ECO:0000256" key="3">
    <source>
        <dbReference type="ARBA" id="ARBA00022692"/>
    </source>
</evidence>
<keyword evidence="8" id="KW-1185">Reference proteome</keyword>
<name>A0A7D6CNM6_9EURY</name>
<dbReference type="OrthoDB" id="327373at2157"/>
<evidence type="ECO:0000256" key="2">
    <source>
        <dbReference type="ARBA" id="ARBA00022448"/>
    </source>
</evidence>
<dbReference type="GeneID" id="56144084"/>
<feature type="transmembrane region" description="Helical" evidence="6">
    <location>
        <begin position="205"/>
        <end position="223"/>
    </location>
</feature>
<proteinExistence type="predicted"/>
<dbReference type="PANTHER" id="PTHR11706">
    <property type="entry name" value="SOLUTE CARRIER PROTEIN FAMILY 11 MEMBER"/>
    <property type="match status" value="1"/>
</dbReference>
<feature type="transmembrane region" description="Helical" evidence="6">
    <location>
        <begin position="430"/>
        <end position="451"/>
    </location>
</feature>
<evidence type="ECO:0000256" key="1">
    <source>
        <dbReference type="ARBA" id="ARBA00004141"/>
    </source>
</evidence>
<keyword evidence="3 6" id="KW-0812">Transmembrane</keyword>
<feature type="transmembrane region" description="Helical" evidence="6">
    <location>
        <begin position="294"/>
        <end position="317"/>
    </location>
</feature>
<evidence type="ECO:0000256" key="5">
    <source>
        <dbReference type="ARBA" id="ARBA00023136"/>
    </source>
</evidence>
<keyword evidence="2" id="KW-0813">Transport</keyword>
<feature type="transmembrane region" description="Helical" evidence="6">
    <location>
        <begin position="396"/>
        <end position="418"/>
    </location>
</feature>
<feature type="transmembrane region" description="Helical" evidence="6">
    <location>
        <begin position="93"/>
        <end position="113"/>
    </location>
</feature>
<feature type="transmembrane region" description="Helical" evidence="6">
    <location>
        <begin position="27"/>
        <end position="46"/>
    </location>
</feature>
<feature type="transmembrane region" description="Helical" evidence="6">
    <location>
        <begin position="52"/>
        <end position="72"/>
    </location>
</feature>
<dbReference type="KEGG" id="nay:HYG81_12725"/>
<evidence type="ECO:0000256" key="4">
    <source>
        <dbReference type="ARBA" id="ARBA00022989"/>
    </source>
</evidence>
<feature type="transmembrane region" description="Helical" evidence="6">
    <location>
        <begin position="337"/>
        <end position="354"/>
    </location>
</feature>
<feature type="transmembrane region" description="Helical" evidence="6">
    <location>
        <begin position="167"/>
        <end position="185"/>
    </location>
</feature>
<reference evidence="7 8" key="1">
    <citation type="submission" date="2020-07" db="EMBL/GenBank/DDBJ databases">
        <title>Natrinema (YPL30) sp. nov. and Haloterrigena xxxxxx (YPL8) sp. nov., isolated from a salt mine.</title>
        <authorList>
            <person name="Cui H."/>
        </authorList>
    </citation>
    <scope>NUCLEOTIDE SEQUENCE [LARGE SCALE GENOMIC DNA]</scope>
    <source>
        <strain evidence="7 8">YPL13</strain>
    </source>
</reference>
<keyword evidence="4 6" id="KW-1133">Transmembrane helix</keyword>
<accession>A0A7D6CNM6</accession>
<feature type="transmembrane region" description="Helical" evidence="6">
    <location>
        <begin position="140"/>
        <end position="160"/>
    </location>
</feature>
<dbReference type="Pfam" id="PF01566">
    <property type="entry name" value="Nramp"/>
    <property type="match status" value="1"/>
</dbReference>
<gene>
    <name evidence="7" type="ORF">HYG81_12725</name>
</gene>
<dbReference type="Proteomes" id="UP000510869">
    <property type="component" value="Chromosome"/>
</dbReference>
<dbReference type="GO" id="GO:0015086">
    <property type="term" value="F:cadmium ion transmembrane transporter activity"/>
    <property type="evidence" value="ECO:0007669"/>
    <property type="project" value="TreeGrafter"/>
</dbReference>
<sequence>MATESRSSDTWGIGRIGSFLERLGPTWLAGAIAAGPATMASLLVAGASFGYALLWVVVLSAVLGTVGQYLAMRLGLLTEAGIVTVVERHLGSFWAWVLVVDVVLAAGLAQLVIMKTLAGVSATVAESAGIGTAALTDPRFWGVLWAVILALGLAGGGYRLAEVGAKLLVSIVVIAFIASAFVVPIDPAAAASGLKPAIPAGVDGALVAAGILGGAVHITLLTMQSYTMRARGWTARDADIATFDVVSSMLVAFGIFSLGVFLVAASVLPSAGVDPATIDGVGAAQTLGPIAGEYAMWLFLAGLLGAAVSTLGGNTIVPPYLLADKLGWKQSVDDGRYRAAIVAVALASAAGAFLEGAFFQLLVLTLAFGLVGTPFAIAVILYLLNDSAVVPETNSLPANLGGLALFVVAVVLAGEFVLAELETVTEPASAFVVTFAAAMALALVGLAGRFVRDRIDAN</sequence>
<feature type="transmembrane region" description="Helical" evidence="6">
    <location>
        <begin position="243"/>
        <end position="265"/>
    </location>
</feature>
<feature type="transmembrane region" description="Helical" evidence="6">
    <location>
        <begin position="360"/>
        <end position="384"/>
    </location>
</feature>
<dbReference type="GO" id="GO:0005384">
    <property type="term" value="F:manganese ion transmembrane transporter activity"/>
    <property type="evidence" value="ECO:0007669"/>
    <property type="project" value="TreeGrafter"/>
</dbReference>
<evidence type="ECO:0000256" key="6">
    <source>
        <dbReference type="SAM" id="Phobius"/>
    </source>
</evidence>
<comment type="subcellular location">
    <subcellularLocation>
        <location evidence="1">Membrane</location>
        <topology evidence="1">Multi-pass membrane protein</topology>
    </subcellularLocation>
</comment>
<organism evidence="7 8">
    <name type="scientific">Natrinema zhouii</name>
    <dbReference type="NCBI Taxonomy" id="1710539"/>
    <lineage>
        <taxon>Archaea</taxon>
        <taxon>Methanobacteriati</taxon>
        <taxon>Methanobacteriota</taxon>
        <taxon>Stenosarchaea group</taxon>
        <taxon>Halobacteria</taxon>
        <taxon>Halobacteriales</taxon>
        <taxon>Natrialbaceae</taxon>
        <taxon>Natrinema</taxon>
    </lineage>
</organism>
<dbReference type="AlphaFoldDB" id="A0A7D6CNM6"/>
<dbReference type="EMBL" id="CP059154">
    <property type="protein sequence ID" value="QLK24969.1"/>
    <property type="molecule type" value="Genomic_DNA"/>
</dbReference>
<evidence type="ECO:0000313" key="8">
    <source>
        <dbReference type="Proteomes" id="UP000510869"/>
    </source>
</evidence>
<dbReference type="RefSeq" id="WP_180840160.1">
    <property type="nucleotide sequence ID" value="NZ_CP059154.1"/>
</dbReference>
<keyword evidence="5 6" id="KW-0472">Membrane</keyword>
<evidence type="ECO:0000313" key="7">
    <source>
        <dbReference type="EMBL" id="QLK24969.1"/>
    </source>
</evidence>
<dbReference type="PANTHER" id="PTHR11706:SF33">
    <property type="entry name" value="NATURAL RESISTANCE-ASSOCIATED MACROPHAGE PROTEIN 2"/>
    <property type="match status" value="1"/>
</dbReference>